<sequence>MAASSRAQVLDLYRAMLRESKNFSAYNYRTYAIRRIRDAFRENKNVKDPVEIQTLVNKAKRDLGMIRRQTSPVNPLKANSNHWSLNMCQGLGTLHGVPGQVPRASILTGRAAAEASPLLPGDCRCSSAEQSRVRWKKSRKWQQELREAPDNFALRNPADRHVLFLTHMWSTLANCIQLTSLSLRIKKSPRPKDRYHQPPPATVDHLQHPFCAWDGAPNRPRLPLPTVSPSGTESHLFIHLLNLEFSNEESSFPDC</sequence>
<dbReference type="PANTHER" id="PTHR13166">
    <property type="entry name" value="PROTEIN C6ORF149"/>
    <property type="match status" value="1"/>
</dbReference>
<proteinExistence type="inferred from homology"/>
<gene>
    <name evidence="3" type="ORF">PAL_GLEAN10016491</name>
</gene>
<protein>
    <submittedName>
        <fullName evidence="3">LYR motif-containing protein 4</fullName>
    </submittedName>
</protein>
<dbReference type="InterPro" id="IPR045297">
    <property type="entry name" value="Complex1_LYR_LYRM4"/>
</dbReference>
<feature type="domain" description="Complex 1 LYR protein" evidence="2">
    <location>
        <begin position="7"/>
        <end position="65"/>
    </location>
</feature>
<dbReference type="PANTHER" id="PTHR13166:SF7">
    <property type="entry name" value="LYR MOTIF-CONTAINING PROTEIN 4"/>
    <property type="match status" value="1"/>
</dbReference>
<evidence type="ECO:0000313" key="4">
    <source>
        <dbReference type="Proteomes" id="UP000010552"/>
    </source>
</evidence>
<evidence type="ECO:0000256" key="1">
    <source>
        <dbReference type="ARBA" id="ARBA00009508"/>
    </source>
</evidence>
<reference evidence="4" key="1">
    <citation type="journal article" date="2013" name="Science">
        <title>Comparative analysis of bat genomes provides insight into the evolution of flight and immunity.</title>
        <authorList>
            <person name="Zhang G."/>
            <person name="Cowled C."/>
            <person name="Shi Z."/>
            <person name="Huang Z."/>
            <person name="Bishop-Lilly K.A."/>
            <person name="Fang X."/>
            <person name="Wynne J.W."/>
            <person name="Xiong Z."/>
            <person name="Baker M.L."/>
            <person name="Zhao W."/>
            <person name="Tachedjian M."/>
            <person name="Zhu Y."/>
            <person name="Zhou P."/>
            <person name="Jiang X."/>
            <person name="Ng J."/>
            <person name="Yang L."/>
            <person name="Wu L."/>
            <person name="Xiao J."/>
            <person name="Feng Y."/>
            <person name="Chen Y."/>
            <person name="Sun X."/>
            <person name="Zhang Y."/>
            <person name="Marsh G.A."/>
            <person name="Crameri G."/>
            <person name="Broder C.C."/>
            <person name="Frey K.G."/>
            <person name="Wang L.F."/>
            <person name="Wang J."/>
        </authorList>
    </citation>
    <scope>NUCLEOTIDE SEQUENCE [LARGE SCALE GENOMIC DNA]</scope>
</reference>
<accession>L5KU79</accession>
<dbReference type="Pfam" id="PF05347">
    <property type="entry name" value="Complex1_LYR"/>
    <property type="match status" value="1"/>
</dbReference>
<dbReference type="AlphaFoldDB" id="L5KU79"/>
<dbReference type="GO" id="GO:1990221">
    <property type="term" value="C:L-cysteine desulfurase complex"/>
    <property type="evidence" value="ECO:0007669"/>
    <property type="project" value="TreeGrafter"/>
</dbReference>
<evidence type="ECO:0000313" key="3">
    <source>
        <dbReference type="EMBL" id="ELK15009.1"/>
    </source>
</evidence>
<dbReference type="Proteomes" id="UP000010552">
    <property type="component" value="Unassembled WGS sequence"/>
</dbReference>
<dbReference type="InterPro" id="IPR051522">
    <property type="entry name" value="ISC_assembly_LYR"/>
</dbReference>
<dbReference type="GO" id="GO:0005739">
    <property type="term" value="C:mitochondrion"/>
    <property type="evidence" value="ECO:0007669"/>
    <property type="project" value="TreeGrafter"/>
</dbReference>
<dbReference type="eggNOG" id="KOG3801">
    <property type="taxonomic scope" value="Eukaryota"/>
</dbReference>
<evidence type="ECO:0000259" key="2">
    <source>
        <dbReference type="Pfam" id="PF05347"/>
    </source>
</evidence>
<dbReference type="STRING" id="9402.L5KU79"/>
<dbReference type="EMBL" id="KB030554">
    <property type="protein sequence ID" value="ELK15009.1"/>
    <property type="molecule type" value="Genomic_DNA"/>
</dbReference>
<dbReference type="CDD" id="cd20264">
    <property type="entry name" value="Complex1_LYR_LYRM4"/>
    <property type="match status" value="1"/>
</dbReference>
<dbReference type="GO" id="GO:0016226">
    <property type="term" value="P:iron-sulfur cluster assembly"/>
    <property type="evidence" value="ECO:0007669"/>
    <property type="project" value="InterPro"/>
</dbReference>
<name>L5KU79_PTEAL</name>
<dbReference type="InterPro" id="IPR008011">
    <property type="entry name" value="Complex1_LYR_dom"/>
</dbReference>
<comment type="similarity">
    <text evidence="1">Belongs to the complex I LYR family.</text>
</comment>
<organism evidence="3 4">
    <name type="scientific">Pteropus alecto</name>
    <name type="common">Black flying fox</name>
    <dbReference type="NCBI Taxonomy" id="9402"/>
    <lineage>
        <taxon>Eukaryota</taxon>
        <taxon>Metazoa</taxon>
        <taxon>Chordata</taxon>
        <taxon>Craniata</taxon>
        <taxon>Vertebrata</taxon>
        <taxon>Euteleostomi</taxon>
        <taxon>Mammalia</taxon>
        <taxon>Eutheria</taxon>
        <taxon>Laurasiatheria</taxon>
        <taxon>Chiroptera</taxon>
        <taxon>Yinpterochiroptera</taxon>
        <taxon>Pteropodoidea</taxon>
        <taxon>Pteropodidae</taxon>
        <taxon>Pteropodinae</taxon>
        <taxon>Pteropus</taxon>
    </lineage>
</organism>
<dbReference type="InParanoid" id="L5KU79"/>
<keyword evidence="4" id="KW-1185">Reference proteome</keyword>